<evidence type="ECO:0000256" key="8">
    <source>
        <dbReference type="SAM" id="Phobius"/>
    </source>
</evidence>
<evidence type="ECO:0000256" key="7">
    <source>
        <dbReference type="SAM" id="MobiDB-lite"/>
    </source>
</evidence>
<feature type="transmembrane region" description="Helical" evidence="8">
    <location>
        <begin position="74"/>
        <end position="95"/>
    </location>
</feature>
<keyword evidence="4 8" id="KW-0812">Transmembrane</keyword>
<evidence type="ECO:0000259" key="9">
    <source>
        <dbReference type="PROSITE" id="PS50850"/>
    </source>
</evidence>
<dbReference type="InterPro" id="IPR005829">
    <property type="entry name" value="Sugar_transporter_CS"/>
</dbReference>
<dbReference type="InterPro" id="IPR005828">
    <property type="entry name" value="MFS_sugar_transport-like"/>
</dbReference>
<evidence type="ECO:0000256" key="4">
    <source>
        <dbReference type="ARBA" id="ARBA00022692"/>
    </source>
</evidence>
<feature type="transmembrane region" description="Helical" evidence="8">
    <location>
        <begin position="304"/>
        <end position="326"/>
    </location>
</feature>
<proteinExistence type="predicted"/>
<reference evidence="10 11" key="1">
    <citation type="journal article" date="2019" name="Int. J. Syst. Evol. Microbiol.">
        <title>The Global Catalogue of Microorganisms (GCM) 10K type strain sequencing project: providing services to taxonomists for standard genome sequencing and annotation.</title>
        <authorList>
            <consortium name="The Broad Institute Genomics Platform"/>
            <consortium name="The Broad Institute Genome Sequencing Center for Infectious Disease"/>
            <person name="Wu L."/>
            <person name="Ma J."/>
        </authorList>
    </citation>
    <scope>NUCLEOTIDE SEQUENCE [LARGE SCALE GENOMIC DNA]</scope>
    <source>
        <strain evidence="10 11">JCM 11117</strain>
    </source>
</reference>
<feature type="transmembrane region" description="Helical" evidence="8">
    <location>
        <begin position="171"/>
        <end position="192"/>
    </location>
</feature>
<evidence type="ECO:0000313" key="11">
    <source>
        <dbReference type="Proteomes" id="UP001499967"/>
    </source>
</evidence>
<organism evidence="10 11">
    <name type="scientific">Pseudonocardia zijingensis</name>
    <dbReference type="NCBI Taxonomy" id="153376"/>
    <lineage>
        <taxon>Bacteria</taxon>
        <taxon>Bacillati</taxon>
        <taxon>Actinomycetota</taxon>
        <taxon>Actinomycetes</taxon>
        <taxon>Pseudonocardiales</taxon>
        <taxon>Pseudonocardiaceae</taxon>
        <taxon>Pseudonocardia</taxon>
    </lineage>
</organism>
<dbReference type="PANTHER" id="PTHR43045:SF2">
    <property type="entry name" value="INNER MEMBRANE METABOLITE TRANSPORT PROTEIN YHJE"/>
    <property type="match status" value="1"/>
</dbReference>
<feature type="transmembrane region" description="Helical" evidence="8">
    <location>
        <begin position="268"/>
        <end position="292"/>
    </location>
</feature>
<keyword evidence="5 8" id="KW-1133">Transmembrane helix</keyword>
<feature type="transmembrane region" description="Helical" evidence="8">
    <location>
        <begin position="212"/>
        <end position="231"/>
    </location>
</feature>
<dbReference type="EMBL" id="BAAAHP010000013">
    <property type="protein sequence ID" value="GAA0921866.1"/>
    <property type="molecule type" value="Genomic_DNA"/>
</dbReference>
<dbReference type="SUPFAM" id="SSF103473">
    <property type="entry name" value="MFS general substrate transporter"/>
    <property type="match status" value="1"/>
</dbReference>
<comment type="subcellular location">
    <subcellularLocation>
        <location evidence="1">Cell membrane</location>
        <topology evidence="1">Multi-pass membrane protein</topology>
    </subcellularLocation>
</comment>
<evidence type="ECO:0000256" key="3">
    <source>
        <dbReference type="ARBA" id="ARBA00022475"/>
    </source>
</evidence>
<feature type="transmembrane region" description="Helical" evidence="8">
    <location>
        <begin position="48"/>
        <end position="68"/>
    </location>
</feature>
<feature type="transmembrane region" description="Helical" evidence="8">
    <location>
        <begin position="338"/>
        <end position="355"/>
    </location>
</feature>
<dbReference type="Gene3D" id="1.20.1250.20">
    <property type="entry name" value="MFS general substrate transporter like domains"/>
    <property type="match status" value="1"/>
</dbReference>
<sequence>MAERASAPPHPPGPEPRVDEPDRHESSRQLRRVAVASCAGTTIEFYDFFIYGTAAALVFPTVFFPALGDSAATVASLATLGVAFVARPVGAVVCGHFGDRFGRKNTLVATLLLMGVATVLIGLLPAAATIGVGAPIALTVLRFAQGVAVGGEWAGATLLAAEYAPPAKRGLYAIFPQLGPAIGLAMASATFLAVDVAVGPSSPAFLDYGWRIPFLCSAALLAVGLYVRLSVAETPAFRKLLAEREARGEAVPATVPLRALMRAQWREVLLGGGLLTVLFALFYVATAYMTAYGTSDAGPDLSKATVLGLGIVASAALAITTVAAGILSDRYGRRRTILVGYALTVPGVVLLFAWVTGLSGVAFGAALAGMLGLYGIAYGPVGAYLPELFAIEYRYSGAGIAYNLGGILGGAIAPLVAAALAAAHGPMAVGVLLAGLALLSLLSTAALRPATAVAREQLS</sequence>
<gene>
    <name evidence="10" type="ORF">GCM10009559_05020</name>
</gene>
<comment type="caution">
    <text evidence="10">The sequence shown here is derived from an EMBL/GenBank/DDBJ whole genome shotgun (WGS) entry which is preliminary data.</text>
</comment>
<evidence type="ECO:0000256" key="2">
    <source>
        <dbReference type="ARBA" id="ARBA00022448"/>
    </source>
</evidence>
<feature type="compositionally biased region" description="Basic and acidic residues" evidence="7">
    <location>
        <begin position="16"/>
        <end position="26"/>
    </location>
</feature>
<keyword evidence="6 8" id="KW-0472">Membrane</keyword>
<feature type="transmembrane region" description="Helical" evidence="8">
    <location>
        <begin position="427"/>
        <end position="447"/>
    </location>
</feature>
<evidence type="ECO:0000313" key="10">
    <source>
        <dbReference type="EMBL" id="GAA0921866.1"/>
    </source>
</evidence>
<feature type="domain" description="Major facilitator superfamily (MFS) profile" evidence="9">
    <location>
        <begin position="33"/>
        <end position="452"/>
    </location>
</feature>
<feature type="transmembrane region" description="Helical" evidence="8">
    <location>
        <begin position="107"/>
        <end position="130"/>
    </location>
</feature>
<evidence type="ECO:0000256" key="5">
    <source>
        <dbReference type="ARBA" id="ARBA00022989"/>
    </source>
</evidence>
<feature type="transmembrane region" description="Helical" evidence="8">
    <location>
        <begin position="361"/>
        <end position="379"/>
    </location>
</feature>
<dbReference type="PROSITE" id="PS50850">
    <property type="entry name" value="MFS"/>
    <property type="match status" value="1"/>
</dbReference>
<keyword evidence="3" id="KW-1003">Cell membrane</keyword>
<protein>
    <submittedName>
        <fullName evidence="10">MHS family MFS transporter</fullName>
    </submittedName>
</protein>
<dbReference type="InterPro" id="IPR020846">
    <property type="entry name" value="MFS_dom"/>
</dbReference>
<dbReference type="PANTHER" id="PTHR43045">
    <property type="entry name" value="SHIKIMATE TRANSPORTER"/>
    <property type="match status" value="1"/>
</dbReference>
<feature type="region of interest" description="Disordered" evidence="7">
    <location>
        <begin position="1"/>
        <end position="26"/>
    </location>
</feature>
<evidence type="ECO:0000256" key="1">
    <source>
        <dbReference type="ARBA" id="ARBA00004651"/>
    </source>
</evidence>
<evidence type="ECO:0000256" key="6">
    <source>
        <dbReference type="ARBA" id="ARBA00023136"/>
    </source>
</evidence>
<feature type="transmembrane region" description="Helical" evidence="8">
    <location>
        <begin position="136"/>
        <end position="159"/>
    </location>
</feature>
<dbReference type="PROSITE" id="PS00216">
    <property type="entry name" value="SUGAR_TRANSPORT_1"/>
    <property type="match status" value="1"/>
</dbReference>
<dbReference type="Pfam" id="PF00083">
    <property type="entry name" value="Sugar_tr"/>
    <property type="match status" value="1"/>
</dbReference>
<feature type="transmembrane region" description="Helical" evidence="8">
    <location>
        <begin position="400"/>
        <end position="421"/>
    </location>
</feature>
<dbReference type="Proteomes" id="UP001499967">
    <property type="component" value="Unassembled WGS sequence"/>
</dbReference>
<name>A0ABN1P2N3_9PSEU</name>
<dbReference type="InterPro" id="IPR036259">
    <property type="entry name" value="MFS_trans_sf"/>
</dbReference>
<accession>A0ABN1P2N3</accession>
<keyword evidence="2" id="KW-0813">Transport</keyword>
<keyword evidence="11" id="KW-1185">Reference proteome</keyword>
<dbReference type="RefSeq" id="WP_343938409.1">
    <property type="nucleotide sequence ID" value="NZ_BAAAHP010000013.1"/>
</dbReference>